<feature type="region of interest" description="Disordered" evidence="1">
    <location>
        <begin position="210"/>
        <end position="241"/>
    </location>
</feature>
<proteinExistence type="predicted"/>
<evidence type="ECO:0000259" key="2">
    <source>
        <dbReference type="Pfam" id="PF13086"/>
    </source>
</evidence>
<dbReference type="GO" id="GO:0004386">
    <property type="term" value="F:helicase activity"/>
    <property type="evidence" value="ECO:0007669"/>
    <property type="project" value="InterPro"/>
</dbReference>
<gene>
    <name evidence="3" type="ORF">HYALB_00007422</name>
</gene>
<dbReference type="AlphaFoldDB" id="A0A9N9LRW4"/>
<sequence>MARNSGASEDLINSLVWNTADSIEDLGRGWNLTETGRGESRIRDSPTTLEETLSNMATRIVGGNEKHANAVKKIVTRRMEELDMDRWMGNDDEEVALFKHLSDVIATWDCSADPFGSRSTSTSDKDISRALHQAWSSALTFVITHKTNVLLTTFGNSISPAARHYKPSAAIFNEVANACEIQMLAAIRRYLPTITRYVAVGDPRQLGPHLNAQFDGSTIGSGPPESHGGHRLSIRTSTSAV</sequence>
<evidence type="ECO:0000313" key="4">
    <source>
        <dbReference type="Proteomes" id="UP000701801"/>
    </source>
</evidence>
<evidence type="ECO:0000256" key="1">
    <source>
        <dbReference type="SAM" id="MobiDB-lite"/>
    </source>
</evidence>
<evidence type="ECO:0000313" key="3">
    <source>
        <dbReference type="EMBL" id="CAG8980180.1"/>
    </source>
</evidence>
<dbReference type="Pfam" id="PF13086">
    <property type="entry name" value="AAA_11"/>
    <property type="match status" value="1"/>
</dbReference>
<dbReference type="InterPro" id="IPR027417">
    <property type="entry name" value="P-loop_NTPase"/>
</dbReference>
<protein>
    <recommendedName>
        <fullName evidence="2">DNA2/NAM7 helicase helicase domain-containing protein</fullName>
    </recommendedName>
</protein>
<organism evidence="3 4">
    <name type="scientific">Hymenoscyphus albidus</name>
    <dbReference type="NCBI Taxonomy" id="595503"/>
    <lineage>
        <taxon>Eukaryota</taxon>
        <taxon>Fungi</taxon>
        <taxon>Dikarya</taxon>
        <taxon>Ascomycota</taxon>
        <taxon>Pezizomycotina</taxon>
        <taxon>Leotiomycetes</taxon>
        <taxon>Helotiales</taxon>
        <taxon>Helotiaceae</taxon>
        <taxon>Hymenoscyphus</taxon>
    </lineage>
</organism>
<reference evidence="3" key="1">
    <citation type="submission" date="2021-07" db="EMBL/GenBank/DDBJ databases">
        <authorList>
            <person name="Durling M."/>
        </authorList>
    </citation>
    <scope>NUCLEOTIDE SEQUENCE</scope>
</reference>
<keyword evidence="4" id="KW-1185">Reference proteome</keyword>
<dbReference type="Gene3D" id="3.40.50.300">
    <property type="entry name" value="P-loop containing nucleotide triphosphate hydrolases"/>
    <property type="match status" value="1"/>
</dbReference>
<name>A0A9N9LRW4_9HELO</name>
<comment type="caution">
    <text evidence="3">The sequence shown here is derived from an EMBL/GenBank/DDBJ whole genome shotgun (WGS) entry which is preliminary data.</text>
</comment>
<dbReference type="Proteomes" id="UP000701801">
    <property type="component" value="Unassembled WGS sequence"/>
</dbReference>
<accession>A0A9N9LRW4</accession>
<feature type="domain" description="DNA2/NAM7 helicase helicase" evidence="2">
    <location>
        <begin position="124"/>
        <end position="208"/>
    </location>
</feature>
<dbReference type="EMBL" id="CAJVRM010000363">
    <property type="protein sequence ID" value="CAG8980180.1"/>
    <property type="molecule type" value="Genomic_DNA"/>
</dbReference>
<dbReference type="InterPro" id="IPR041677">
    <property type="entry name" value="DNA2/NAM7_AAA_11"/>
</dbReference>